<dbReference type="Proteomes" id="UP001623330">
    <property type="component" value="Unassembled WGS sequence"/>
</dbReference>
<evidence type="ECO:0000313" key="5">
    <source>
        <dbReference type="EMBL" id="KAL3234264.1"/>
    </source>
</evidence>
<dbReference type="InterPro" id="IPR000938">
    <property type="entry name" value="CAP-Gly_domain"/>
</dbReference>
<protein>
    <submittedName>
        <fullName evidence="5">Nuclear fusion protein BIK1</fullName>
    </submittedName>
</protein>
<dbReference type="InterPro" id="IPR036875">
    <property type="entry name" value="Znf_CCHC_sf"/>
</dbReference>
<dbReference type="Pfam" id="PF01302">
    <property type="entry name" value="CAP_GLY"/>
    <property type="match status" value="1"/>
</dbReference>
<feature type="region of interest" description="Disordered" evidence="2">
    <location>
        <begin position="360"/>
        <end position="400"/>
    </location>
</feature>
<dbReference type="EMBL" id="JBEVYD010000003">
    <property type="protein sequence ID" value="KAL3234264.1"/>
    <property type="molecule type" value="Genomic_DNA"/>
</dbReference>
<name>A0ABR4NYK9_9SACH</name>
<evidence type="ECO:0000259" key="3">
    <source>
        <dbReference type="PROSITE" id="PS50158"/>
    </source>
</evidence>
<dbReference type="PANTHER" id="PTHR18916:SF94">
    <property type="entry name" value="NUCLEAR FUSION PROTEIN BIK1"/>
    <property type="match status" value="1"/>
</dbReference>
<dbReference type="PROSITE" id="PS50158">
    <property type="entry name" value="ZF_CCHC"/>
    <property type="match status" value="1"/>
</dbReference>
<proteinExistence type="predicted"/>
<keyword evidence="1" id="KW-0863">Zinc-finger</keyword>
<evidence type="ECO:0000256" key="1">
    <source>
        <dbReference type="PROSITE-ProRule" id="PRU00047"/>
    </source>
</evidence>
<feature type="compositionally biased region" description="Polar residues" evidence="2">
    <location>
        <begin position="360"/>
        <end position="374"/>
    </location>
</feature>
<dbReference type="PROSITE" id="PS00845">
    <property type="entry name" value="CAP_GLY_1"/>
    <property type="match status" value="1"/>
</dbReference>
<reference evidence="5 6" key="1">
    <citation type="submission" date="2024-05" db="EMBL/GenBank/DDBJ databases">
        <title>Long read based assembly of the Candida bracarensis genome reveals expanded adhesin content.</title>
        <authorList>
            <person name="Marcet-Houben M."/>
            <person name="Ksiezopolska E."/>
            <person name="Gabaldon T."/>
        </authorList>
    </citation>
    <scope>NUCLEOTIDE SEQUENCE [LARGE SCALE GENOMIC DNA]</scope>
    <source>
        <strain evidence="5 6">CBM6</strain>
    </source>
</reference>
<sequence>MNEYGDKVGCYIQIPNLGRGKLKYIGPVDGKPGTFAGVDLLANIGKNDGSFQGKRYFEAEYPQSGLFIQVARIAHLLEAATNERSVKKKSYGNLVTSTTTDMDDEDIMMLDSISRTQSARRTSSNGTTVVSRETAASSGVLTEPYSPTPMRSFRIASRTQVDQPSSVPLPGVATTPEAIQNQRLAEQTSGAGGNEAMIREYELQLEKQQREILQYKKLLDDQRIVLEEIQPTIDEFERNERKLTAMVTNLEEELRTQREKSERQKQFYEAEHEQLLTVVNQLQIAIEENEKRVIARNNNNENSEPTKNVDDSELTSLQAEFEKAKQKWDKERQQLKMHNETLSQEYQSLNKEILDLQQKLDAQSQSQEGTTKPTQESQSQESQDTNLPTNVSLPVYKPSQKVDPAAGRDLWCYLCEKPGHRTSDCPHEPDTKFF</sequence>
<dbReference type="PROSITE" id="PS50245">
    <property type="entry name" value="CAP_GLY_2"/>
    <property type="match status" value="1"/>
</dbReference>
<dbReference type="SUPFAM" id="SSF74924">
    <property type="entry name" value="Cap-Gly domain"/>
    <property type="match status" value="1"/>
</dbReference>
<feature type="domain" description="CCHC-type" evidence="3">
    <location>
        <begin position="412"/>
        <end position="426"/>
    </location>
</feature>
<keyword evidence="6" id="KW-1185">Reference proteome</keyword>
<gene>
    <name evidence="5" type="ORF">RNJ44_03026</name>
</gene>
<keyword evidence="1" id="KW-0862">Zinc</keyword>
<evidence type="ECO:0000313" key="6">
    <source>
        <dbReference type="Proteomes" id="UP001623330"/>
    </source>
</evidence>
<keyword evidence="1" id="KW-0479">Metal-binding</keyword>
<dbReference type="InterPro" id="IPR001878">
    <property type="entry name" value="Znf_CCHC"/>
</dbReference>
<comment type="caution">
    <text evidence="5">The sequence shown here is derived from an EMBL/GenBank/DDBJ whole genome shotgun (WGS) entry which is preliminary data.</text>
</comment>
<dbReference type="PANTHER" id="PTHR18916">
    <property type="entry name" value="DYNACTIN 1-RELATED MICROTUBULE-BINDING"/>
    <property type="match status" value="1"/>
</dbReference>
<evidence type="ECO:0000259" key="4">
    <source>
        <dbReference type="PROSITE" id="PS50245"/>
    </source>
</evidence>
<dbReference type="SUPFAM" id="SSF57756">
    <property type="entry name" value="Retrovirus zinc finger-like domains"/>
    <property type="match status" value="1"/>
</dbReference>
<accession>A0ABR4NYK9</accession>
<dbReference type="Gene3D" id="2.30.30.190">
    <property type="entry name" value="CAP Gly-rich-like domain"/>
    <property type="match status" value="1"/>
</dbReference>
<feature type="region of interest" description="Disordered" evidence="2">
    <location>
        <begin position="118"/>
        <end position="149"/>
    </location>
</feature>
<feature type="compositionally biased region" description="Polar residues" evidence="2">
    <location>
        <begin position="118"/>
        <end position="140"/>
    </location>
</feature>
<feature type="domain" description="CAP-Gly" evidence="4">
    <location>
        <begin position="26"/>
        <end position="69"/>
    </location>
</feature>
<dbReference type="InterPro" id="IPR036859">
    <property type="entry name" value="CAP-Gly_dom_sf"/>
</dbReference>
<dbReference type="SMART" id="SM01052">
    <property type="entry name" value="CAP_GLY"/>
    <property type="match status" value="1"/>
</dbReference>
<organism evidence="5 6">
    <name type="scientific">Nakaseomyces bracarensis</name>
    <dbReference type="NCBI Taxonomy" id="273131"/>
    <lineage>
        <taxon>Eukaryota</taxon>
        <taxon>Fungi</taxon>
        <taxon>Dikarya</taxon>
        <taxon>Ascomycota</taxon>
        <taxon>Saccharomycotina</taxon>
        <taxon>Saccharomycetes</taxon>
        <taxon>Saccharomycetales</taxon>
        <taxon>Saccharomycetaceae</taxon>
        <taxon>Nakaseomyces</taxon>
    </lineage>
</organism>
<evidence type="ECO:0000256" key="2">
    <source>
        <dbReference type="SAM" id="MobiDB-lite"/>
    </source>
</evidence>